<dbReference type="PANTHER" id="PTHR43243:SF4">
    <property type="entry name" value="CATIONIC AMINO ACID TRANSPORTER 4"/>
    <property type="match status" value="1"/>
</dbReference>
<evidence type="ECO:0000256" key="5">
    <source>
        <dbReference type="ARBA" id="ARBA00023136"/>
    </source>
</evidence>
<comment type="subcellular location">
    <subcellularLocation>
        <location evidence="1">Membrane</location>
        <topology evidence="1">Multi-pass membrane protein</topology>
    </subcellularLocation>
</comment>
<dbReference type="InterPro" id="IPR002293">
    <property type="entry name" value="AA/rel_permease1"/>
</dbReference>
<evidence type="ECO:0000313" key="8">
    <source>
        <dbReference type="Proteomes" id="UP000190896"/>
    </source>
</evidence>
<evidence type="ECO:0000256" key="2">
    <source>
        <dbReference type="ARBA" id="ARBA00022448"/>
    </source>
</evidence>
<feature type="transmembrane region" description="Helical" evidence="6">
    <location>
        <begin position="128"/>
        <end position="149"/>
    </location>
</feature>
<dbReference type="Gene3D" id="1.20.1740.10">
    <property type="entry name" value="Amino acid/polyamine transporter I"/>
    <property type="match status" value="1"/>
</dbReference>
<protein>
    <recommendedName>
        <fullName evidence="9">Amino acid permease/ SLC12A domain-containing protein</fullName>
    </recommendedName>
</protein>
<feature type="transmembrane region" description="Helical" evidence="6">
    <location>
        <begin position="7"/>
        <end position="29"/>
    </location>
</feature>
<evidence type="ECO:0000256" key="3">
    <source>
        <dbReference type="ARBA" id="ARBA00022692"/>
    </source>
</evidence>
<dbReference type="GO" id="GO:0016020">
    <property type="term" value="C:membrane"/>
    <property type="evidence" value="ECO:0007669"/>
    <property type="project" value="UniProtKB-SubCell"/>
</dbReference>
<reference evidence="7 8" key="1">
    <citation type="submission" date="2016-11" db="EMBL/GenBank/DDBJ databases">
        <title>Mixed transmission modes and dynamic genome evolution in an obligate animal-bacterial symbiosis.</title>
        <authorList>
            <person name="Russell S.L."/>
            <person name="Corbett-Detig R.B."/>
            <person name="Cavanaugh C.M."/>
        </authorList>
    </citation>
    <scope>NUCLEOTIDE SEQUENCE [LARGE SCALE GENOMIC DNA]</scope>
    <source>
        <strain evidence="7">Se-Cadez</strain>
    </source>
</reference>
<evidence type="ECO:0008006" key="9">
    <source>
        <dbReference type="Google" id="ProtNLM"/>
    </source>
</evidence>
<name>A0A1T2KXK2_9GAMM</name>
<dbReference type="RefSeq" id="WP_078485867.1">
    <property type="nucleotide sequence ID" value="NZ_MPRJ01000008.1"/>
</dbReference>
<dbReference type="AlphaFoldDB" id="A0A1T2KXK2"/>
<sequence>MDRILPLGIVITLVVTTLLYVVLSLVAVLTVPLEQLAASEAPLALVYEYSTGEEATLISMVALFAIINSALIQVILASRVLYGLANMGSLPGRLAYIHPKTRTPLIATALITLLIAVLALWFPLVELATATSIITLMVFSLVNLSLAWLKGKPVPEGIWTVPRWVPVIGFLVSGSFAIYGLVGLVL</sequence>
<dbReference type="Proteomes" id="UP000190896">
    <property type="component" value="Unassembled WGS sequence"/>
</dbReference>
<gene>
    <name evidence="7" type="ORF">BOW51_02060</name>
</gene>
<dbReference type="PANTHER" id="PTHR43243">
    <property type="entry name" value="INNER MEMBRANE TRANSPORTER YGJI-RELATED"/>
    <property type="match status" value="1"/>
</dbReference>
<evidence type="ECO:0000256" key="6">
    <source>
        <dbReference type="SAM" id="Phobius"/>
    </source>
</evidence>
<feature type="transmembrane region" description="Helical" evidence="6">
    <location>
        <begin position="103"/>
        <end position="122"/>
    </location>
</feature>
<evidence type="ECO:0000256" key="4">
    <source>
        <dbReference type="ARBA" id="ARBA00022989"/>
    </source>
</evidence>
<evidence type="ECO:0000256" key="1">
    <source>
        <dbReference type="ARBA" id="ARBA00004141"/>
    </source>
</evidence>
<comment type="caution">
    <text evidence="7">The sequence shown here is derived from an EMBL/GenBank/DDBJ whole genome shotgun (WGS) entry which is preliminary data.</text>
</comment>
<keyword evidence="2" id="KW-0813">Transport</keyword>
<dbReference type="OrthoDB" id="9804700at2"/>
<feature type="transmembrane region" description="Helical" evidence="6">
    <location>
        <begin position="57"/>
        <end position="82"/>
    </location>
</feature>
<keyword evidence="5 6" id="KW-0472">Membrane</keyword>
<dbReference type="GO" id="GO:0015171">
    <property type="term" value="F:amino acid transmembrane transporter activity"/>
    <property type="evidence" value="ECO:0007669"/>
    <property type="project" value="TreeGrafter"/>
</dbReference>
<keyword evidence="8" id="KW-1185">Reference proteome</keyword>
<dbReference type="EMBL" id="MPRJ01000008">
    <property type="protein sequence ID" value="OOZ37534.1"/>
    <property type="molecule type" value="Genomic_DNA"/>
</dbReference>
<accession>A0A1T2KXK2</accession>
<feature type="transmembrane region" description="Helical" evidence="6">
    <location>
        <begin position="161"/>
        <end position="182"/>
    </location>
</feature>
<keyword evidence="3 6" id="KW-0812">Transmembrane</keyword>
<proteinExistence type="predicted"/>
<organism evidence="7 8">
    <name type="scientific">Solemya velesiana gill symbiont</name>
    <dbReference type="NCBI Taxonomy" id="1918948"/>
    <lineage>
        <taxon>Bacteria</taxon>
        <taxon>Pseudomonadati</taxon>
        <taxon>Pseudomonadota</taxon>
        <taxon>Gammaproteobacteria</taxon>
        <taxon>sulfur-oxidizing symbionts</taxon>
    </lineage>
</organism>
<keyword evidence="4 6" id="KW-1133">Transmembrane helix</keyword>
<evidence type="ECO:0000313" key="7">
    <source>
        <dbReference type="EMBL" id="OOZ37534.1"/>
    </source>
</evidence>
<dbReference type="Pfam" id="PF13520">
    <property type="entry name" value="AA_permease_2"/>
    <property type="match status" value="1"/>
</dbReference>